<keyword evidence="1" id="KW-0677">Repeat</keyword>
<keyword evidence="4" id="KW-0732">Signal</keyword>
<dbReference type="SUPFAM" id="SSF48403">
    <property type="entry name" value="Ankyrin repeat"/>
    <property type="match status" value="1"/>
</dbReference>
<evidence type="ECO:0000313" key="6">
    <source>
        <dbReference type="Proteomes" id="UP000239649"/>
    </source>
</evidence>
<dbReference type="SMART" id="SM00248">
    <property type="entry name" value="ANK"/>
    <property type="match status" value="5"/>
</dbReference>
<feature type="repeat" description="ANK" evidence="3">
    <location>
        <begin position="471"/>
        <end position="504"/>
    </location>
</feature>
<dbReference type="OrthoDB" id="20872at2759"/>
<reference evidence="5 6" key="1">
    <citation type="journal article" date="2018" name="Plant J.">
        <title>Genome sequences of Chlorella sorokiniana UTEX 1602 and Micractinium conductrix SAG 241.80: implications to maltose excretion by a green alga.</title>
        <authorList>
            <person name="Arriola M.B."/>
            <person name="Velmurugan N."/>
            <person name="Zhang Y."/>
            <person name="Plunkett M.H."/>
            <person name="Hondzo H."/>
            <person name="Barney B.M."/>
        </authorList>
    </citation>
    <scope>NUCLEOTIDE SEQUENCE [LARGE SCALE GENOMIC DNA]</scope>
    <source>
        <strain evidence="5 6">SAG 241.80</strain>
    </source>
</reference>
<protein>
    <submittedName>
        <fullName evidence="5">Uncharacterized protein</fullName>
    </submittedName>
</protein>
<dbReference type="AlphaFoldDB" id="A0A2P6V0S1"/>
<evidence type="ECO:0000256" key="1">
    <source>
        <dbReference type="ARBA" id="ARBA00022737"/>
    </source>
</evidence>
<evidence type="ECO:0000256" key="4">
    <source>
        <dbReference type="SAM" id="SignalP"/>
    </source>
</evidence>
<dbReference type="STRING" id="554055.A0A2P6V0S1"/>
<dbReference type="EMBL" id="LHPF02000050">
    <property type="protein sequence ID" value="PSC67690.1"/>
    <property type="molecule type" value="Genomic_DNA"/>
</dbReference>
<sequence>MARPQQAAWDAYLDLVTLIWASGEACVCDGGLLEHGGGYGSRHSRYCALEPVLAHYAHLCGQAPLLAAAAAAAAACLPAWARGMHRVLTLLTEPFAYRVKGVVAGTAAAGAAGDFNAFGVNDILLRSAAVLQQLPALREQHDAAAHAAAAQLLPGQRAEAMAQQLLERRQLAAVGLMLVQLLAYTCTRFDAKTAEEEEEERSSNVSIHASPTHIAQARCAFALQQLPALVQLPLGALAAHAPVLQAGAERRRLRALLLQLCAAVEAAVAALPEQVAAAWAAPCPDQPRLYSLLATLLMASSGSNDIHEAGARSRAFQAQSPREALAAAWELAGPEEQRQLALASLPCANAVCTALAGSHGAALPARSSPAAYSRPVSHQACCQPHHVAHSFKTAPRKPPDVKSAMRDLEYQLLRAAQKGNLEALTQCLAAGADVTVRDLQGSTPLIWAAPSPSCVKALLEAGADPRAAATSGLTALHRAASYRSVADATRALLAAGADPRALDLLSHAPLHKAAGTGDAEVVVMLLDAAPETLTWRDSKGRTPLALALECNRTTNARRLMGRAPRQQHSTAEAAAMLRRLPPADHMRFRTLALVLARMQRRLPEQLHPMVLAGSVRVLWEARQRQQACGP</sequence>
<dbReference type="Gene3D" id="1.25.40.20">
    <property type="entry name" value="Ankyrin repeat-containing domain"/>
    <property type="match status" value="1"/>
</dbReference>
<dbReference type="InterPro" id="IPR036770">
    <property type="entry name" value="Ankyrin_rpt-contain_sf"/>
</dbReference>
<evidence type="ECO:0000256" key="2">
    <source>
        <dbReference type="ARBA" id="ARBA00023043"/>
    </source>
</evidence>
<feature type="signal peptide" evidence="4">
    <location>
        <begin position="1"/>
        <end position="25"/>
    </location>
</feature>
<comment type="caution">
    <text evidence="5">The sequence shown here is derived from an EMBL/GenBank/DDBJ whole genome shotgun (WGS) entry which is preliminary data.</text>
</comment>
<dbReference type="InterPro" id="IPR002110">
    <property type="entry name" value="Ankyrin_rpt"/>
</dbReference>
<keyword evidence="2 3" id="KW-0040">ANK repeat</keyword>
<name>A0A2P6V0S1_9CHLO</name>
<accession>A0A2P6V0S1</accession>
<dbReference type="PANTHER" id="PTHR24171">
    <property type="entry name" value="ANKYRIN REPEAT DOMAIN-CONTAINING PROTEIN 39-RELATED"/>
    <property type="match status" value="1"/>
</dbReference>
<organism evidence="5 6">
    <name type="scientific">Micractinium conductrix</name>
    <dbReference type="NCBI Taxonomy" id="554055"/>
    <lineage>
        <taxon>Eukaryota</taxon>
        <taxon>Viridiplantae</taxon>
        <taxon>Chlorophyta</taxon>
        <taxon>core chlorophytes</taxon>
        <taxon>Trebouxiophyceae</taxon>
        <taxon>Chlorellales</taxon>
        <taxon>Chlorellaceae</taxon>
        <taxon>Chlorella clade</taxon>
        <taxon>Micractinium</taxon>
    </lineage>
</organism>
<dbReference type="Pfam" id="PF12796">
    <property type="entry name" value="Ank_2"/>
    <property type="match status" value="1"/>
</dbReference>
<gene>
    <name evidence="5" type="ORF">C2E20_8655</name>
</gene>
<proteinExistence type="predicted"/>
<evidence type="ECO:0000256" key="3">
    <source>
        <dbReference type="PROSITE-ProRule" id="PRU00023"/>
    </source>
</evidence>
<feature type="chain" id="PRO_5015135698" evidence="4">
    <location>
        <begin position="26"/>
        <end position="630"/>
    </location>
</feature>
<dbReference type="PROSITE" id="PS50088">
    <property type="entry name" value="ANK_REPEAT"/>
    <property type="match status" value="1"/>
</dbReference>
<dbReference type="PROSITE" id="PS50297">
    <property type="entry name" value="ANK_REP_REGION"/>
    <property type="match status" value="1"/>
</dbReference>
<dbReference type="Proteomes" id="UP000239649">
    <property type="component" value="Unassembled WGS sequence"/>
</dbReference>
<evidence type="ECO:0000313" key="5">
    <source>
        <dbReference type="EMBL" id="PSC67690.1"/>
    </source>
</evidence>
<keyword evidence="6" id="KW-1185">Reference proteome</keyword>